<feature type="transmembrane region" description="Helical" evidence="1">
    <location>
        <begin position="467"/>
        <end position="487"/>
    </location>
</feature>
<feature type="transmembrane region" description="Helical" evidence="1">
    <location>
        <begin position="39"/>
        <end position="58"/>
    </location>
</feature>
<evidence type="ECO:0000313" key="2">
    <source>
        <dbReference type="EMBL" id="GAP62911.1"/>
    </source>
</evidence>
<dbReference type="Proteomes" id="UP000037784">
    <property type="component" value="Unassembled WGS sequence"/>
</dbReference>
<gene>
    <name evidence="2" type="ORF">ARMA_1334</name>
    <name evidence="3" type="ORF">SE16_01595</name>
</gene>
<feature type="transmembrane region" description="Helical" evidence="1">
    <location>
        <begin position="12"/>
        <end position="33"/>
    </location>
</feature>
<feature type="transmembrane region" description="Helical" evidence="1">
    <location>
        <begin position="301"/>
        <end position="320"/>
    </location>
</feature>
<evidence type="ECO:0000256" key="1">
    <source>
        <dbReference type="SAM" id="Phobius"/>
    </source>
</evidence>
<accession>A0A0M8K8D0</accession>
<dbReference type="STRING" id="872965.SE16_01595"/>
<feature type="transmembrane region" description="Helical" evidence="1">
    <location>
        <begin position="368"/>
        <end position="392"/>
    </location>
</feature>
<sequence length="654" mass="73302">MTRLTSRTALGGALAVLALVHWVLIGLAAWGMFRQGWWLAWPLLVAAAGLAVVGWWRLAPRERWTVAGLSFVVLLFLPPDTNIALHGDASIYVNEATWIARTGALHGVYEPLAPLSTSESDPFWVADTEQAHRRDLRSYDGLLYGAWYILDPATMRIHVSRPPLWSTWLAFVFKWGGLRAMLFSTPLFALLGIWAVYAVARQFVMRWAAVGGVLLLALSFPQVHFGRMAYAEIVGQFWMMAGCATLLVWLRTRDERWLWLTLLAWTTTWAARLDALLLLPTVALALFLAGLWHERGRAPSTLLVLVAMVFLLGVGTNRAYVGATYELVAARWWWFAWAVLAAFLGCVVAWPVGWLWGKQVVRWMEAAAPLFVWGAVVAWCGLVVWGTLPLVIPGWETPAPLQEIVWFTGSYTSPLFFWLAGLGLFAVACRGVRLPQGVLGFLLISLSAVFLTRYTSAPVYPVSMRRLVSDVLPLMAIFIACVFDVLLQMPQRRWRWLAGVVMCIAILWEGALSWPRMDVATGQQTPETIARLAESLPADAVIWFEAQDNDSWVGWLAAPLYAFDGRWALLLDSDSPDALALRRAADTYIALGRPLYLVAQKPEPPRALVPEGYTVEQVARDVWASTMIGQQRAPYPFLVWQFAHPIYVYRLIPR</sequence>
<comment type="caution">
    <text evidence="2">The sequence shown here is derived from an EMBL/GenBank/DDBJ whole genome shotgun (WGS) entry which is preliminary data.</text>
</comment>
<reference evidence="2 4" key="1">
    <citation type="journal article" date="2015" name="Genome Announc.">
        <title>Draft Genome Sequence of a Heterotrophic Facultative Anaerobic Thermophilic Bacterium, Ardenticatena maritima Strain 110ST.</title>
        <authorList>
            <person name="Kawaichi S."/>
            <person name="Yoshida T."/>
            <person name="Sako Y."/>
            <person name="Nakamura R."/>
        </authorList>
    </citation>
    <scope>NUCLEOTIDE SEQUENCE [LARGE SCALE GENOMIC DNA]</scope>
    <source>
        <strain evidence="2 4">110S</strain>
    </source>
</reference>
<feature type="transmembrane region" description="Helical" evidence="1">
    <location>
        <begin position="269"/>
        <end position="289"/>
    </location>
</feature>
<evidence type="ECO:0000313" key="3">
    <source>
        <dbReference type="EMBL" id="KPL89220.1"/>
    </source>
</evidence>
<name>A0A0M8K8D0_9CHLR</name>
<feature type="transmembrane region" description="Helical" evidence="1">
    <location>
        <begin position="494"/>
        <end position="514"/>
    </location>
</feature>
<dbReference type="EMBL" id="LGKN01000003">
    <property type="protein sequence ID" value="KPL89220.1"/>
    <property type="molecule type" value="Genomic_DNA"/>
</dbReference>
<keyword evidence="1" id="KW-0472">Membrane</keyword>
<keyword evidence="1" id="KW-0812">Transmembrane</keyword>
<organism evidence="2 4">
    <name type="scientific">Ardenticatena maritima</name>
    <dbReference type="NCBI Taxonomy" id="872965"/>
    <lineage>
        <taxon>Bacteria</taxon>
        <taxon>Bacillati</taxon>
        <taxon>Chloroflexota</taxon>
        <taxon>Ardenticatenia</taxon>
        <taxon>Ardenticatenales</taxon>
        <taxon>Ardenticatenaceae</taxon>
        <taxon>Ardenticatena</taxon>
    </lineage>
</organism>
<proteinExistence type="predicted"/>
<feature type="transmembrane region" description="Helical" evidence="1">
    <location>
        <begin position="178"/>
        <end position="197"/>
    </location>
</feature>
<protein>
    <recommendedName>
        <fullName evidence="6">Glycosyltransferase RgtA/B/C/D-like domain-containing protein</fullName>
    </recommendedName>
</protein>
<reference evidence="4" key="3">
    <citation type="submission" date="2015-08" db="EMBL/GenBank/DDBJ databases">
        <title>Draft Genome Sequence of a Heterotrophic Facultative Anaerobic Bacterium Ardenticatena maritima Strain 110S.</title>
        <authorList>
            <person name="Kawaichi S."/>
            <person name="Yoshida T."/>
            <person name="Sako Y."/>
            <person name="Nakamura R."/>
        </authorList>
    </citation>
    <scope>NUCLEOTIDE SEQUENCE [LARGE SCALE GENOMIC DNA]</scope>
    <source>
        <strain evidence="4">110S</strain>
    </source>
</reference>
<dbReference type="EMBL" id="BBZA01000089">
    <property type="protein sequence ID" value="GAP62911.1"/>
    <property type="molecule type" value="Genomic_DNA"/>
</dbReference>
<feature type="transmembrane region" description="Helical" evidence="1">
    <location>
        <begin position="332"/>
        <end position="356"/>
    </location>
</feature>
<dbReference type="RefSeq" id="WP_054492793.1">
    <property type="nucleotide sequence ID" value="NZ_BBZA01000089.1"/>
</dbReference>
<evidence type="ECO:0000313" key="5">
    <source>
        <dbReference type="Proteomes" id="UP000050502"/>
    </source>
</evidence>
<evidence type="ECO:0000313" key="4">
    <source>
        <dbReference type="Proteomes" id="UP000037784"/>
    </source>
</evidence>
<dbReference type="AlphaFoldDB" id="A0A0M8K8D0"/>
<keyword evidence="4" id="KW-1185">Reference proteome</keyword>
<feature type="transmembrane region" description="Helical" evidence="1">
    <location>
        <begin position="228"/>
        <end position="249"/>
    </location>
</feature>
<feature type="transmembrane region" description="Helical" evidence="1">
    <location>
        <begin position="438"/>
        <end position="455"/>
    </location>
</feature>
<keyword evidence="1" id="KW-1133">Transmembrane helix</keyword>
<evidence type="ECO:0008006" key="6">
    <source>
        <dbReference type="Google" id="ProtNLM"/>
    </source>
</evidence>
<reference evidence="3 5" key="2">
    <citation type="submission" date="2015-07" db="EMBL/GenBank/DDBJ databases">
        <title>Whole genome sequence of Ardenticatena maritima DSM 23922.</title>
        <authorList>
            <person name="Hemp J."/>
            <person name="Ward L.M."/>
            <person name="Pace L.A."/>
            <person name="Fischer W.W."/>
        </authorList>
    </citation>
    <scope>NUCLEOTIDE SEQUENCE [LARGE SCALE GENOMIC DNA]</scope>
    <source>
        <strain evidence="3 5">110S</strain>
    </source>
</reference>
<dbReference type="Proteomes" id="UP000050502">
    <property type="component" value="Unassembled WGS sequence"/>
</dbReference>
<dbReference type="InParanoid" id="A0A0M8K8D0"/>
<feature type="transmembrane region" description="Helical" evidence="1">
    <location>
        <begin position="404"/>
        <end position="426"/>
    </location>
</feature>
<feature type="transmembrane region" description="Helical" evidence="1">
    <location>
        <begin position="203"/>
        <end position="221"/>
    </location>
</feature>